<evidence type="ECO:0000256" key="7">
    <source>
        <dbReference type="SAM" id="Phobius"/>
    </source>
</evidence>
<keyword evidence="9" id="KW-1185">Reference proteome</keyword>
<evidence type="ECO:0000256" key="1">
    <source>
        <dbReference type="ARBA" id="ARBA00004141"/>
    </source>
</evidence>
<reference evidence="8 9" key="1">
    <citation type="submission" date="2024-02" db="EMBL/GenBank/DDBJ databases">
        <authorList>
            <person name="Chen Y."/>
            <person name="Shah S."/>
            <person name="Dougan E. K."/>
            <person name="Thang M."/>
            <person name="Chan C."/>
        </authorList>
    </citation>
    <scope>NUCLEOTIDE SEQUENCE [LARGE SCALE GENOMIC DNA]</scope>
</reference>
<evidence type="ECO:0000256" key="2">
    <source>
        <dbReference type="ARBA" id="ARBA00007965"/>
    </source>
</evidence>
<dbReference type="InterPro" id="IPR036259">
    <property type="entry name" value="MFS_trans_sf"/>
</dbReference>
<dbReference type="Proteomes" id="UP001642484">
    <property type="component" value="Unassembled WGS sequence"/>
</dbReference>
<feature type="transmembrane region" description="Helical" evidence="7">
    <location>
        <begin position="261"/>
        <end position="280"/>
    </location>
</feature>
<feature type="transmembrane region" description="Helical" evidence="7">
    <location>
        <begin position="32"/>
        <end position="53"/>
    </location>
</feature>
<dbReference type="PANTHER" id="PTHR10332">
    <property type="entry name" value="EQUILIBRATIVE NUCLEOSIDE TRANSPORTER"/>
    <property type="match status" value="1"/>
</dbReference>
<feature type="transmembrane region" description="Helical" evidence="7">
    <location>
        <begin position="321"/>
        <end position="340"/>
    </location>
</feature>
<sequence length="416" mass="44742">MTVTDSEIWSIGTTELEREIDPSTSPLLRASFIYAGVATLLSWQVLLTFTHSFDDDVFHSQRFAGAGWAFWCSIVYSLAVNITQLILTSRTVVAFIPFALRWNVASGSLSMSLVGLLLCHMYTTPQNISTGFGMAVACTGLMGAAAGVWQACAFGLAGCLSPKFAQDLMFGQGIGGVLSGVVGMVCGTTRVGLLVSFISSAVFELGGIPVLVAMRTHPTVQLRMNIAKPPPGEQSNLRVSAVSSPMLSRARSSREILVQNAWPQALTVAAVFTITFTIFPGVTSRFAPGSRVSLLIAVFQLMDVVGRFAPQWSALRIDNGWVVSLLAFARLLFVPLFIAMQRLSQESWAQNAFIQLAAMALMAFSNGYVSTLSMMLGPEQEGVSHQEKEPVGTMMSLALVFGIFLGSTCAFFTQLP</sequence>
<feature type="transmembrane region" description="Helical" evidence="7">
    <location>
        <begin position="99"/>
        <end position="119"/>
    </location>
</feature>
<feature type="transmembrane region" description="Helical" evidence="7">
    <location>
        <begin position="391"/>
        <end position="413"/>
    </location>
</feature>
<evidence type="ECO:0000256" key="6">
    <source>
        <dbReference type="ARBA" id="ARBA00023136"/>
    </source>
</evidence>
<accession>A0ABP0J1G7</accession>
<evidence type="ECO:0000256" key="4">
    <source>
        <dbReference type="ARBA" id="ARBA00022692"/>
    </source>
</evidence>
<proteinExistence type="inferred from homology"/>
<dbReference type="InterPro" id="IPR002259">
    <property type="entry name" value="Eqnu_transpt"/>
</dbReference>
<feature type="transmembrane region" description="Helical" evidence="7">
    <location>
        <begin position="168"/>
        <end position="186"/>
    </location>
</feature>
<feature type="transmembrane region" description="Helical" evidence="7">
    <location>
        <begin position="65"/>
        <end position="87"/>
    </location>
</feature>
<dbReference type="EMBL" id="CAXAMN010004202">
    <property type="protein sequence ID" value="CAK9008182.1"/>
    <property type="molecule type" value="Genomic_DNA"/>
</dbReference>
<protein>
    <submittedName>
        <fullName evidence="8">Uncharacterized protein</fullName>
    </submittedName>
</protein>
<feature type="transmembrane region" description="Helical" evidence="7">
    <location>
        <begin position="352"/>
        <end position="371"/>
    </location>
</feature>
<comment type="caution">
    <text evidence="8">The sequence shown here is derived from an EMBL/GenBank/DDBJ whole genome shotgun (WGS) entry which is preliminary data.</text>
</comment>
<organism evidence="8 9">
    <name type="scientific">Durusdinium trenchii</name>
    <dbReference type="NCBI Taxonomy" id="1381693"/>
    <lineage>
        <taxon>Eukaryota</taxon>
        <taxon>Sar</taxon>
        <taxon>Alveolata</taxon>
        <taxon>Dinophyceae</taxon>
        <taxon>Suessiales</taxon>
        <taxon>Symbiodiniaceae</taxon>
        <taxon>Durusdinium</taxon>
    </lineage>
</organism>
<dbReference type="PANTHER" id="PTHR10332:SF10">
    <property type="entry name" value="EQUILIBRATIVE NUCLEOSIDE TRANSPORTER 4"/>
    <property type="match status" value="1"/>
</dbReference>
<feature type="transmembrane region" description="Helical" evidence="7">
    <location>
        <begin position="292"/>
        <end position="309"/>
    </location>
</feature>
<keyword evidence="3" id="KW-0813">Transport</keyword>
<keyword evidence="4 7" id="KW-0812">Transmembrane</keyword>
<evidence type="ECO:0000256" key="5">
    <source>
        <dbReference type="ARBA" id="ARBA00022989"/>
    </source>
</evidence>
<keyword evidence="5 7" id="KW-1133">Transmembrane helix</keyword>
<dbReference type="SUPFAM" id="SSF103473">
    <property type="entry name" value="MFS general substrate transporter"/>
    <property type="match status" value="1"/>
</dbReference>
<evidence type="ECO:0000313" key="8">
    <source>
        <dbReference type="EMBL" id="CAK9008182.1"/>
    </source>
</evidence>
<gene>
    <name evidence="8" type="ORF">CCMP2556_LOCUS9149</name>
</gene>
<name>A0ABP0J1G7_9DINO</name>
<comment type="similarity">
    <text evidence="2">Belongs to the SLC29A/ENT transporter (TC 2.A.57) family.</text>
</comment>
<evidence type="ECO:0000256" key="3">
    <source>
        <dbReference type="ARBA" id="ARBA00022448"/>
    </source>
</evidence>
<keyword evidence="6 7" id="KW-0472">Membrane</keyword>
<feature type="transmembrane region" description="Helical" evidence="7">
    <location>
        <begin position="131"/>
        <end position="156"/>
    </location>
</feature>
<feature type="transmembrane region" description="Helical" evidence="7">
    <location>
        <begin position="193"/>
        <end position="214"/>
    </location>
</feature>
<comment type="subcellular location">
    <subcellularLocation>
        <location evidence="1">Membrane</location>
        <topology evidence="1">Multi-pass membrane protein</topology>
    </subcellularLocation>
</comment>
<evidence type="ECO:0000313" key="9">
    <source>
        <dbReference type="Proteomes" id="UP001642484"/>
    </source>
</evidence>
<dbReference type="Pfam" id="PF01733">
    <property type="entry name" value="Nucleoside_tran"/>
    <property type="match status" value="1"/>
</dbReference>